<evidence type="ECO:0000256" key="2">
    <source>
        <dbReference type="ARBA" id="ARBA00022801"/>
    </source>
</evidence>
<feature type="binding site" evidence="4">
    <location>
        <position position="416"/>
    </location>
    <ligand>
        <name>AMP</name>
        <dbReference type="ChEBI" id="CHEBI:456215"/>
    </ligand>
</feature>
<feature type="binding site" evidence="4">
    <location>
        <begin position="194"/>
        <end position="198"/>
    </location>
    <ligand>
        <name>AMP</name>
        <dbReference type="ChEBI" id="CHEBI:456215"/>
    </ligand>
</feature>
<feature type="binding site" evidence="4">
    <location>
        <position position="237"/>
    </location>
    <ligand>
        <name>AMP</name>
        <dbReference type="ChEBI" id="CHEBI:456215"/>
    </ligand>
</feature>
<dbReference type="GO" id="GO:0004114">
    <property type="term" value="F:3',5'-cyclic-nucleotide phosphodiesterase activity"/>
    <property type="evidence" value="ECO:0007669"/>
    <property type="project" value="InterPro"/>
</dbReference>
<keyword evidence="7" id="KW-0175">Coiled coil</keyword>
<feature type="binding site" evidence="5">
    <location>
        <position position="348"/>
    </location>
    <ligand>
        <name>Zn(2+)</name>
        <dbReference type="ChEBI" id="CHEBI:29105"/>
        <label>1</label>
    </ligand>
</feature>
<dbReference type="PROSITE" id="PS51845">
    <property type="entry name" value="PDEASE_I_2"/>
    <property type="match status" value="1"/>
</dbReference>
<dbReference type="AlphaFoldDB" id="G0R0C4"/>
<keyword evidence="10" id="KW-1185">Reference proteome</keyword>
<dbReference type="eggNOG" id="KOG3688">
    <property type="taxonomic scope" value="Eukaryota"/>
</dbReference>
<evidence type="ECO:0000313" key="9">
    <source>
        <dbReference type="EMBL" id="EGR29086.1"/>
    </source>
</evidence>
<keyword evidence="1 5" id="KW-0479">Metal-binding</keyword>
<feature type="binding site" evidence="5">
    <location>
        <position position="198"/>
    </location>
    <ligand>
        <name>Zn(2+)</name>
        <dbReference type="ChEBI" id="CHEBI:29105"/>
        <label>1</label>
    </ligand>
</feature>
<evidence type="ECO:0000256" key="7">
    <source>
        <dbReference type="SAM" id="Coils"/>
    </source>
</evidence>
<dbReference type="GO" id="GO:0007165">
    <property type="term" value="P:signal transduction"/>
    <property type="evidence" value="ECO:0007669"/>
    <property type="project" value="InterPro"/>
</dbReference>
<evidence type="ECO:0000256" key="3">
    <source>
        <dbReference type="PIRSR" id="PIRSR623088-1"/>
    </source>
</evidence>
<accession>G0R0C4</accession>
<evidence type="ECO:0000313" key="10">
    <source>
        <dbReference type="Proteomes" id="UP000008983"/>
    </source>
</evidence>
<evidence type="ECO:0000256" key="4">
    <source>
        <dbReference type="PIRSR" id="PIRSR623088-2"/>
    </source>
</evidence>
<dbReference type="InterPro" id="IPR002073">
    <property type="entry name" value="PDEase_catalytic_dom"/>
</dbReference>
<feature type="domain" description="PDEase" evidence="8">
    <location>
        <begin position="108"/>
        <end position="459"/>
    </location>
</feature>
<dbReference type="InParanoid" id="G0R0C4"/>
<feature type="binding site" evidence="5">
    <location>
        <position position="237"/>
    </location>
    <ligand>
        <name>Zn(2+)</name>
        <dbReference type="ChEBI" id="CHEBI:29105"/>
        <label>1</label>
    </ligand>
</feature>
<dbReference type="Pfam" id="PF00233">
    <property type="entry name" value="PDEase_I"/>
    <property type="match status" value="1"/>
</dbReference>
<proteinExistence type="inferred from homology"/>
<dbReference type="OMA" id="CLMDEFA"/>
<dbReference type="Gene3D" id="1.10.1300.10">
    <property type="entry name" value="3'5'-cyclic nucleotide phosphodiesterase, catalytic domain"/>
    <property type="match status" value="1"/>
</dbReference>
<feature type="coiled-coil region" evidence="7">
    <location>
        <begin position="109"/>
        <end position="140"/>
    </location>
</feature>
<evidence type="ECO:0000256" key="1">
    <source>
        <dbReference type="ARBA" id="ARBA00022723"/>
    </source>
</evidence>
<dbReference type="PRINTS" id="PR00387">
    <property type="entry name" value="PDIESTERASE1"/>
</dbReference>
<reference evidence="9 10" key="1">
    <citation type="submission" date="2011-07" db="EMBL/GenBank/DDBJ databases">
        <authorList>
            <person name="Coyne R."/>
            <person name="Brami D."/>
            <person name="Johnson J."/>
            <person name="Hostetler J."/>
            <person name="Hannick L."/>
            <person name="Clark T."/>
            <person name="Cassidy-Hanley D."/>
            <person name="Inman J."/>
        </authorList>
    </citation>
    <scope>NUCLEOTIDE SEQUENCE [LARGE SCALE GENOMIC DNA]</scope>
    <source>
        <strain evidence="9 10">G5</strain>
    </source>
</reference>
<dbReference type="PROSITE" id="PS00126">
    <property type="entry name" value="PDEASE_I_1"/>
    <property type="match status" value="1"/>
</dbReference>
<feature type="binding site" evidence="5">
    <location>
        <position position="237"/>
    </location>
    <ligand>
        <name>Zn(2+)</name>
        <dbReference type="ChEBI" id="CHEBI:29105"/>
        <label>2</label>
    </ligand>
</feature>
<name>G0R0C4_ICHMU</name>
<dbReference type="InterPro" id="IPR036971">
    <property type="entry name" value="PDEase_catalytic_dom_sf"/>
</dbReference>
<dbReference type="SUPFAM" id="SSF109604">
    <property type="entry name" value="HD-domain/PDEase-like"/>
    <property type="match status" value="1"/>
</dbReference>
<dbReference type="GO" id="GO:0046872">
    <property type="term" value="F:metal ion binding"/>
    <property type="evidence" value="ECO:0007669"/>
    <property type="project" value="UniProtKB-KW"/>
</dbReference>
<dbReference type="Proteomes" id="UP000008983">
    <property type="component" value="Unassembled WGS sequence"/>
</dbReference>
<dbReference type="RefSeq" id="XP_004030322.1">
    <property type="nucleotide sequence ID" value="XM_004030274.1"/>
</dbReference>
<sequence length="480" mass="57887">MVIRNILRFIRLFFTFRKIADYKKKQQILKVTDKSPVEKIIQIFNNLLNSIQNEKYNQKLKWAIEIVTTHKLYEPQLEENQKEVYKQIYIKKYNIHIQILYIYIYIQNKIKQNNNIQFLIKKIKQLMEQFQINIKKESKTIYALQKPEQQKNITYLFIYLFNINNIYAYMKVTPQQIFEFANQVISQYLDNPYHNKIHCFDVTQTIHFFITRCEFISLADLNPLEIGTMYISSAIHDLQHPGFTNLYQINTRSNLAILYNDQSPLENHHLSTAFKLLFNKNENNIFSQLSISQYKDTRQIIISMILSTDMTYHFQDFNKLKVRLASNEFNCRTKDKQLCMNSLLHAADISNPFKPFHIYQQWTVKVLEEFWRQVIFKYIQSNILFFYICKGDKERELGLPISYLCDRFTTNMAKSQVGFIDFIVKPYYELISQFLIELNHYLPILDQNKVQWQAYEDYYTKQLENQMKRKSSNQEKKISF</sequence>
<dbReference type="EC" id="3.1.4.-" evidence="6"/>
<comment type="cofactor">
    <cofactor evidence="6">
        <name>a divalent metal cation</name>
        <dbReference type="ChEBI" id="CHEBI:60240"/>
    </cofactor>
    <text evidence="6">Binds 2 divalent metal cations per subunit. Site 1 may preferentially bind zinc ions, while site 2 has a preference for magnesium and/or manganese ions.</text>
</comment>
<feature type="binding site" evidence="4">
    <location>
        <position position="348"/>
    </location>
    <ligand>
        <name>AMP</name>
        <dbReference type="ChEBI" id="CHEBI:456215"/>
    </ligand>
</feature>
<comment type="similarity">
    <text evidence="6">Belongs to the cyclic nucleotide phosphodiesterase family.</text>
</comment>
<dbReference type="InterPro" id="IPR023174">
    <property type="entry name" value="PDEase_CS"/>
</dbReference>
<feature type="active site" description="Proton donor" evidence="3">
    <location>
        <position position="194"/>
    </location>
</feature>
<evidence type="ECO:0000259" key="8">
    <source>
        <dbReference type="PROSITE" id="PS51845"/>
    </source>
</evidence>
<dbReference type="FunCoup" id="G0R0C4">
    <property type="interactions" value="22"/>
</dbReference>
<dbReference type="OrthoDB" id="342865at2759"/>
<gene>
    <name evidence="9" type="ORF">IMG5_163420</name>
</gene>
<organism evidence="9 10">
    <name type="scientific">Ichthyophthirius multifiliis</name>
    <name type="common">White spot disease agent</name>
    <name type="synonym">Ich</name>
    <dbReference type="NCBI Taxonomy" id="5932"/>
    <lineage>
        <taxon>Eukaryota</taxon>
        <taxon>Sar</taxon>
        <taxon>Alveolata</taxon>
        <taxon>Ciliophora</taxon>
        <taxon>Intramacronucleata</taxon>
        <taxon>Oligohymenophorea</taxon>
        <taxon>Hymenostomatida</taxon>
        <taxon>Ophryoglenina</taxon>
        <taxon>Ichthyophthirius</taxon>
    </lineage>
</organism>
<evidence type="ECO:0000256" key="6">
    <source>
        <dbReference type="RuleBase" id="RU363067"/>
    </source>
</evidence>
<dbReference type="PANTHER" id="PTHR11347">
    <property type="entry name" value="CYCLIC NUCLEOTIDE PHOSPHODIESTERASE"/>
    <property type="match status" value="1"/>
</dbReference>
<protein>
    <recommendedName>
        <fullName evidence="6">Phosphodiesterase</fullName>
        <ecNumber evidence="6">3.1.4.-</ecNumber>
    </recommendedName>
</protein>
<dbReference type="STRING" id="857967.G0R0C4"/>
<dbReference type="EMBL" id="GL984186">
    <property type="protein sequence ID" value="EGR29086.1"/>
    <property type="molecule type" value="Genomic_DNA"/>
</dbReference>
<dbReference type="InterPro" id="IPR023088">
    <property type="entry name" value="PDEase"/>
</dbReference>
<dbReference type="GeneID" id="14905180"/>
<feature type="binding site" evidence="5">
    <location>
        <position position="236"/>
    </location>
    <ligand>
        <name>Zn(2+)</name>
        <dbReference type="ChEBI" id="CHEBI:29105"/>
        <label>1</label>
    </ligand>
</feature>
<dbReference type="InterPro" id="IPR003607">
    <property type="entry name" value="HD/PDEase_dom"/>
</dbReference>
<evidence type="ECO:0000256" key="5">
    <source>
        <dbReference type="PIRSR" id="PIRSR623088-3"/>
    </source>
</evidence>
<dbReference type="CDD" id="cd00077">
    <property type="entry name" value="HDc"/>
    <property type="match status" value="1"/>
</dbReference>
<keyword evidence="2 6" id="KW-0378">Hydrolase</keyword>